<dbReference type="AlphaFoldDB" id="A0A367Q365"/>
<evidence type="ECO:0000313" key="3">
    <source>
        <dbReference type="EMBL" id="RCJ18465.1"/>
    </source>
</evidence>
<dbReference type="InterPro" id="IPR003593">
    <property type="entry name" value="AAA+_ATPase"/>
</dbReference>
<dbReference type="EMBL" id="LXQD01000348">
    <property type="protein sequence ID" value="RCJ18465.1"/>
    <property type="molecule type" value="Genomic_DNA"/>
</dbReference>
<evidence type="ECO:0000259" key="2">
    <source>
        <dbReference type="SMART" id="SM00382"/>
    </source>
</evidence>
<sequence length="367" mass="41589">MPKDQTPEQKDLRIYRGLTLSANKLPKSKEQKQHLARIPPPPPWRTFGLSATQWDQEAKLKQSQQTVGVGNIDPRALGFVASEQAVELVNAALCLRRPLLIEGNPGSGKTSLAYAVACELGLPGPYRWSIVSRTTLKDGLYAYDAIGRLQEISLLRQKVGETGEITEPEVGNYLRLGAMGMAFHQSQPGRPAVLLIDEIDKSDIDMPNDLLHIFEEGFFEIPELARLQSDDVEVLPYRSQRNDSGGKITIKKGFVQCKEFPLVLMTSNEAREFPPAFLRRCLRLSIRQPNTEEGFYNILEQRFDSESLKQLDEPARKLIREFLKRIEKRDVKLATDQLLNAVYLLLQGKNITQENRQFLLDTIFKSL</sequence>
<dbReference type="GO" id="GO:0005524">
    <property type="term" value="F:ATP binding"/>
    <property type="evidence" value="ECO:0007669"/>
    <property type="project" value="InterPro"/>
</dbReference>
<dbReference type="Proteomes" id="UP000252107">
    <property type="component" value="Unassembled WGS sequence"/>
</dbReference>
<dbReference type="Gene3D" id="3.40.50.300">
    <property type="entry name" value="P-loop containing nucleotide triphosphate hydrolases"/>
    <property type="match status" value="1"/>
</dbReference>
<feature type="domain" description="AAA+ ATPase" evidence="2">
    <location>
        <begin position="95"/>
        <end position="292"/>
    </location>
</feature>
<name>A0A367Q365_9NOSO</name>
<dbReference type="Pfam" id="PF00004">
    <property type="entry name" value="AAA"/>
    <property type="match status" value="1"/>
</dbReference>
<evidence type="ECO:0000313" key="4">
    <source>
        <dbReference type="Proteomes" id="UP000252107"/>
    </source>
</evidence>
<organism evidence="3 4">
    <name type="scientific">Nostoc minutum NIES-26</name>
    <dbReference type="NCBI Taxonomy" id="1844469"/>
    <lineage>
        <taxon>Bacteria</taxon>
        <taxon>Bacillati</taxon>
        <taxon>Cyanobacteriota</taxon>
        <taxon>Cyanophyceae</taxon>
        <taxon>Nostocales</taxon>
        <taxon>Nostocaceae</taxon>
        <taxon>Nostoc</taxon>
    </lineage>
</organism>
<dbReference type="CDD" id="cd00009">
    <property type="entry name" value="AAA"/>
    <property type="match status" value="1"/>
</dbReference>
<comment type="caution">
    <text evidence="3">The sequence shown here is derived from an EMBL/GenBank/DDBJ whole genome shotgun (WGS) entry which is preliminary data.</text>
</comment>
<dbReference type="GO" id="GO:0016887">
    <property type="term" value="F:ATP hydrolysis activity"/>
    <property type="evidence" value="ECO:0007669"/>
    <property type="project" value="InterPro"/>
</dbReference>
<gene>
    <name evidence="3" type="ORF">A6770_33045</name>
</gene>
<evidence type="ECO:0000256" key="1">
    <source>
        <dbReference type="SAM" id="MobiDB-lite"/>
    </source>
</evidence>
<proteinExistence type="predicted"/>
<reference evidence="3" key="1">
    <citation type="submission" date="2016-04" db="EMBL/GenBank/DDBJ databases">
        <authorList>
            <person name="Tabuchi Yagui T.R."/>
        </authorList>
    </citation>
    <scope>NUCLEOTIDE SEQUENCE [LARGE SCALE GENOMIC DNA]</scope>
    <source>
        <strain evidence="3">NIES-26</strain>
    </source>
</reference>
<dbReference type="SMART" id="SM00382">
    <property type="entry name" value="AAA"/>
    <property type="match status" value="1"/>
</dbReference>
<accession>A0A367Q365</accession>
<dbReference type="InterPro" id="IPR027417">
    <property type="entry name" value="P-loop_NTPase"/>
</dbReference>
<protein>
    <submittedName>
        <fullName evidence="3">ATPase</fullName>
    </submittedName>
</protein>
<feature type="region of interest" description="Disordered" evidence="1">
    <location>
        <begin position="21"/>
        <end position="42"/>
    </location>
</feature>
<dbReference type="SUPFAM" id="SSF52540">
    <property type="entry name" value="P-loop containing nucleoside triphosphate hydrolases"/>
    <property type="match status" value="1"/>
</dbReference>
<dbReference type="InterPro" id="IPR003959">
    <property type="entry name" value="ATPase_AAA_core"/>
</dbReference>
<keyword evidence="4" id="KW-1185">Reference proteome</keyword>